<evidence type="ECO:0000313" key="2">
    <source>
        <dbReference type="EMBL" id="MBE1566515.1"/>
    </source>
</evidence>
<feature type="domain" description="DUF4145" evidence="1">
    <location>
        <begin position="98"/>
        <end position="185"/>
    </location>
</feature>
<gene>
    <name evidence="2" type="ORF">H4W81_009387</name>
</gene>
<dbReference type="InterPro" id="IPR025285">
    <property type="entry name" value="DUF4145"/>
</dbReference>
<evidence type="ECO:0000313" key="3">
    <source>
        <dbReference type="Proteomes" id="UP000661607"/>
    </source>
</evidence>
<dbReference type="Proteomes" id="UP000661607">
    <property type="component" value="Unassembled WGS sequence"/>
</dbReference>
<sequence length="226" mass="24836">MYQYDGAGHGDVRHFEYKDRADPEAHMSIRCGNCGDQVGAAVIASAPEHATGFPWVHWLRCPTCHLGMVVNQRRYQYPNVVPGSQLQGLPKAVADAYSEARQAAGANCYTSCELMCRKILMYVAVDKGEPAGKPFVQYLTALENLGYITPPMKKWVDMIRQHGNHATHELPTPDRSRAEMTLSFTEQLLRMVYEMEYLANSFTAPAASAPVSGQGGIPPVSGGTFP</sequence>
<dbReference type="EMBL" id="JADBEF010000002">
    <property type="protein sequence ID" value="MBE1566515.1"/>
    <property type="molecule type" value="Genomic_DNA"/>
</dbReference>
<comment type="caution">
    <text evidence="2">The sequence shown here is derived from an EMBL/GenBank/DDBJ whole genome shotgun (WGS) entry which is preliminary data.</text>
</comment>
<evidence type="ECO:0000259" key="1">
    <source>
        <dbReference type="Pfam" id="PF13643"/>
    </source>
</evidence>
<accession>A0ABR9KWY4</accession>
<dbReference type="RefSeq" id="WP_192781518.1">
    <property type="nucleotide sequence ID" value="NZ_BAAASY010000032.1"/>
</dbReference>
<protein>
    <recommendedName>
        <fullName evidence="1">DUF4145 domain-containing protein</fullName>
    </recommendedName>
</protein>
<keyword evidence="3" id="KW-1185">Reference proteome</keyword>
<proteinExistence type="predicted"/>
<dbReference type="Pfam" id="PF13643">
    <property type="entry name" value="DUF4145"/>
    <property type="match status" value="1"/>
</dbReference>
<organism evidence="2 3">
    <name type="scientific">Nonomuraea africana</name>
    <dbReference type="NCBI Taxonomy" id="46171"/>
    <lineage>
        <taxon>Bacteria</taxon>
        <taxon>Bacillati</taxon>
        <taxon>Actinomycetota</taxon>
        <taxon>Actinomycetes</taxon>
        <taxon>Streptosporangiales</taxon>
        <taxon>Streptosporangiaceae</taxon>
        <taxon>Nonomuraea</taxon>
    </lineage>
</organism>
<reference evidence="2 3" key="1">
    <citation type="submission" date="2020-10" db="EMBL/GenBank/DDBJ databases">
        <title>Sequencing the genomes of 1000 actinobacteria strains.</title>
        <authorList>
            <person name="Klenk H.-P."/>
        </authorList>
    </citation>
    <scope>NUCLEOTIDE SEQUENCE [LARGE SCALE GENOMIC DNA]</scope>
    <source>
        <strain evidence="2 3">DSM 43748</strain>
    </source>
</reference>
<name>A0ABR9KWY4_9ACTN</name>